<feature type="signal peptide" evidence="1">
    <location>
        <begin position="1"/>
        <end position="19"/>
    </location>
</feature>
<dbReference type="eggNOG" id="COG4249">
    <property type="taxonomic scope" value="Bacteria"/>
</dbReference>
<dbReference type="RefSeq" id="WP_013764114.1">
    <property type="nucleotide sequence ID" value="NC_015510.1"/>
</dbReference>
<dbReference type="OrthoDB" id="1492850at2"/>
<name>F4L1Q1_HALH1</name>
<feature type="chain" id="PRO_5003310567" evidence="1">
    <location>
        <begin position="20"/>
        <end position="521"/>
    </location>
</feature>
<dbReference type="Gene3D" id="3.40.50.1460">
    <property type="match status" value="1"/>
</dbReference>
<protein>
    <submittedName>
        <fullName evidence="3">Peptidase C14 caspase catalytic subunit p20</fullName>
    </submittedName>
</protein>
<dbReference type="InterPro" id="IPR018247">
    <property type="entry name" value="EF_Hand_1_Ca_BS"/>
</dbReference>
<dbReference type="Proteomes" id="UP000008461">
    <property type="component" value="Chromosome"/>
</dbReference>
<evidence type="ECO:0000259" key="2">
    <source>
        <dbReference type="Pfam" id="PF00656"/>
    </source>
</evidence>
<evidence type="ECO:0000256" key="1">
    <source>
        <dbReference type="SAM" id="SignalP"/>
    </source>
</evidence>
<dbReference type="MEROPS" id="C14.A07"/>
<dbReference type="KEGG" id="hhy:Halhy_1671"/>
<reference evidence="3 4" key="1">
    <citation type="journal article" date="2011" name="Stand. Genomic Sci.">
        <title>Complete genome sequence of Haliscomenobacter hydrossis type strain (O).</title>
        <authorList>
            <consortium name="US DOE Joint Genome Institute (JGI-PGF)"/>
            <person name="Daligault H."/>
            <person name="Lapidus A."/>
            <person name="Zeytun A."/>
            <person name="Nolan M."/>
            <person name="Lucas S."/>
            <person name="Del Rio T.G."/>
            <person name="Tice H."/>
            <person name="Cheng J.F."/>
            <person name="Tapia R."/>
            <person name="Han C."/>
            <person name="Goodwin L."/>
            <person name="Pitluck S."/>
            <person name="Liolios K."/>
            <person name="Pagani I."/>
            <person name="Ivanova N."/>
            <person name="Huntemann M."/>
            <person name="Mavromatis K."/>
            <person name="Mikhailova N."/>
            <person name="Pati A."/>
            <person name="Chen A."/>
            <person name="Palaniappan K."/>
            <person name="Land M."/>
            <person name="Hauser L."/>
            <person name="Brambilla E.M."/>
            <person name="Rohde M."/>
            <person name="Verbarg S."/>
            <person name="Goker M."/>
            <person name="Bristow J."/>
            <person name="Eisen J.A."/>
            <person name="Markowitz V."/>
            <person name="Hugenholtz P."/>
            <person name="Kyrpides N.C."/>
            <person name="Klenk H.P."/>
            <person name="Woyke T."/>
        </authorList>
    </citation>
    <scope>NUCLEOTIDE SEQUENCE [LARGE SCALE GENOMIC DNA]</scope>
    <source>
        <strain evidence="4">ATCC 27775 / DSM 1100 / LMG 10767 / O</strain>
    </source>
</reference>
<accession>F4L1Q1</accession>
<sequence length="521" mass="57358">MKIKLLLCCILMTSLLLRAQDNKNTGEAIIKIEGTGSGTISTKTRIPVRLDWVSPKFPKPGEIVSVYRKINIEVKAITEADLKDGDFKVFVDNKPLENKSGEAPLIVDKVKKEYIFRSAIEIPADEERHAIRVECNNNGVLEKSKTIILQSTNTAPSIFINWKSPDVTELAGRTYLHTDPFLELAADIETGGAALDLSQIRVRHNGVDYPPNPSNATLKVSGSRYSFKYRQALLNSAELQSVSIKALGFESDLLTVRYNSVKKPNLYLLSIGTQTNLAYTVQDALDFAALFAAQKAGNTIYNDVVVEQLIKERASTQEIRKAINRLNSKMNTSEINPNDLVIVFISTHGFISADGDFRLQGDDFSSDAADATSVSFENDVMKVMKRMTCKKLIFMDACHSGGAFDPKNGGKGTAADVESALEKYNEFRSGTAILASSQANEISYEDPSWKNGAFTEAIIKGLGNGEADANANNIITISELAKFLEKKVPELVTSVKGIGKKQRPRLHDPDQIKELPIFIKK</sequence>
<feature type="domain" description="Peptidase C14 caspase" evidence="2">
    <location>
        <begin position="272"/>
        <end position="509"/>
    </location>
</feature>
<dbReference type="EMBL" id="CP002691">
    <property type="protein sequence ID" value="AEE49560.1"/>
    <property type="molecule type" value="Genomic_DNA"/>
</dbReference>
<dbReference type="GO" id="GO:0006508">
    <property type="term" value="P:proteolysis"/>
    <property type="evidence" value="ECO:0007669"/>
    <property type="project" value="InterPro"/>
</dbReference>
<dbReference type="AlphaFoldDB" id="F4L1Q1"/>
<dbReference type="HOGENOM" id="CLU_522500_0_0_10"/>
<dbReference type="InterPro" id="IPR011600">
    <property type="entry name" value="Pept_C14_caspase"/>
</dbReference>
<keyword evidence="4" id="KW-1185">Reference proteome</keyword>
<dbReference type="STRING" id="760192.Halhy_1671"/>
<evidence type="ECO:0000313" key="4">
    <source>
        <dbReference type="Proteomes" id="UP000008461"/>
    </source>
</evidence>
<keyword evidence="1" id="KW-0732">Signal</keyword>
<gene>
    <name evidence="3" type="ordered locus">Halhy_1671</name>
</gene>
<dbReference type="SUPFAM" id="SSF52129">
    <property type="entry name" value="Caspase-like"/>
    <property type="match status" value="1"/>
</dbReference>
<dbReference type="PROSITE" id="PS00018">
    <property type="entry name" value="EF_HAND_1"/>
    <property type="match status" value="1"/>
</dbReference>
<evidence type="ECO:0000313" key="3">
    <source>
        <dbReference type="EMBL" id="AEE49560.1"/>
    </source>
</evidence>
<proteinExistence type="predicted"/>
<organism evidence="3 4">
    <name type="scientific">Haliscomenobacter hydrossis (strain ATCC 27775 / DSM 1100 / LMG 10767 / O)</name>
    <dbReference type="NCBI Taxonomy" id="760192"/>
    <lineage>
        <taxon>Bacteria</taxon>
        <taxon>Pseudomonadati</taxon>
        <taxon>Bacteroidota</taxon>
        <taxon>Saprospiria</taxon>
        <taxon>Saprospirales</taxon>
        <taxon>Haliscomenobacteraceae</taxon>
        <taxon>Haliscomenobacter</taxon>
    </lineage>
</organism>
<dbReference type="InterPro" id="IPR029030">
    <property type="entry name" value="Caspase-like_dom_sf"/>
</dbReference>
<reference key="2">
    <citation type="submission" date="2011-04" db="EMBL/GenBank/DDBJ databases">
        <title>Complete sequence of chromosome of Haliscomenobacter hydrossis DSM 1100.</title>
        <authorList>
            <consortium name="US DOE Joint Genome Institute (JGI-PGF)"/>
            <person name="Lucas S."/>
            <person name="Han J."/>
            <person name="Lapidus A."/>
            <person name="Bruce D."/>
            <person name="Goodwin L."/>
            <person name="Pitluck S."/>
            <person name="Peters L."/>
            <person name="Kyrpides N."/>
            <person name="Mavromatis K."/>
            <person name="Ivanova N."/>
            <person name="Ovchinnikova G."/>
            <person name="Pagani I."/>
            <person name="Daligault H."/>
            <person name="Detter J.C."/>
            <person name="Han C."/>
            <person name="Land M."/>
            <person name="Hauser L."/>
            <person name="Markowitz V."/>
            <person name="Cheng J.-F."/>
            <person name="Hugenholtz P."/>
            <person name="Woyke T."/>
            <person name="Wu D."/>
            <person name="Verbarg S."/>
            <person name="Frueling A."/>
            <person name="Brambilla E."/>
            <person name="Klenk H.-P."/>
            <person name="Eisen J.A."/>
        </authorList>
    </citation>
    <scope>NUCLEOTIDE SEQUENCE</scope>
    <source>
        <strain>DSM 1100</strain>
    </source>
</reference>
<dbReference type="Pfam" id="PF00656">
    <property type="entry name" value="Peptidase_C14"/>
    <property type="match status" value="1"/>
</dbReference>
<dbReference type="GO" id="GO:0004197">
    <property type="term" value="F:cysteine-type endopeptidase activity"/>
    <property type="evidence" value="ECO:0007669"/>
    <property type="project" value="InterPro"/>
</dbReference>